<dbReference type="PANTHER" id="PTHR11669">
    <property type="entry name" value="REPLICATION FACTOR C / DNA POLYMERASE III GAMMA-TAU SUBUNIT"/>
    <property type="match status" value="1"/>
</dbReference>
<organism evidence="14 15">
    <name type="scientific">Dyella lutea</name>
    <dbReference type="NCBI Taxonomy" id="2950441"/>
    <lineage>
        <taxon>Bacteria</taxon>
        <taxon>Pseudomonadati</taxon>
        <taxon>Pseudomonadota</taxon>
        <taxon>Gammaproteobacteria</taxon>
        <taxon>Lysobacterales</taxon>
        <taxon>Rhodanobacteraceae</taxon>
        <taxon>Dyella</taxon>
    </lineage>
</organism>
<protein>
    <recommendedName>
        <fullName evidence="11">DNA polymerase III subunit gamma/tau</fullName>
        <ecNumber evidence="11">2.7.7.7</ecNumber>
    </recommendedName>
</protein>
<evidence type="ECO:0000256" key="2">
    <source>
        <dbReference type="ARBA" id="ARBA00022679"/>
    </source>
</evidence>
<evidence type="ECO:0000256" key="9">
    <source>
        <dbReference type="ARBA" id="ARBA00022932"/>
    </source>
</evidence>
<dbReference type="SUPFAM" id="SSF52540">
    <property type="entry name" value="P-loop containing nucleoside triphosphate hydrolases"/>
    <property type="match status" value="1"/>
</dbReference>
<dbReference type="EC" id="2.7.7.7" evidence="11"/>
<dbReference type="InterPro" id="IPR045085">
    <property type="entry name" value="HLD_clamp_pol_III_gamma_tau"/>
</dbReference>
<evidence type="ECO:0000259" key="13">
    <source>
        <dbReference type="SMART" id="SM00382"/>
    </source>
</evidence>
<dbReference type="SUPFAM" id="SSF48019">
    <property type="entry name" value="post-AAA+ oligomerization domain-like"/>
    <property type="match status" value="1"/>
</dbReference>
<dbReference type="InterPro" id="IPR012763">
    <property type="entry name" value="DNA_pol_III_sug/sutau_N"/>
</dbReference>
<dbReference type="Gene3D" id="1.10.8.60">
    <property type="match status" value="1"/>
</dbReference>
<evidence type="ECO:0000313" key="14">
    <source>
        <dbReference type="EMBL" id="MCP1375942.1"/>
    </source>
</evidence>
<feature type="region of interest" description="Disordered" evidence="12">
    <location>
        <begin position="365"/>
        <end position="421"/>
    </location>
</feature>
<dbReference type="PRINTS" id="PR00300">
    <property type="entry name" value="CLPPROTEASEA"/>
</dbReference>
<dbReference type="InterPro" id="IPR038249">
    <property type="entry name" value="PolIII_tau_V_sf"/>
</dbReference>
<evidence type="ECO:0000256" key="12">
    <source>
        <dbReference type="SAM" id="MobiDB-lite"/>
    </source>
</evidence>
<keyword evidence="4 11" id="KW-0235">DNA replication</keyword>
<dbReference type="PANTHER" id="PTHR11669:SF0">
    <property type="entry name" value="PROTEIN STICHEL-LIKE 2"/>
    <property type="match status" value="1"/>
</dbReference>
<feature type="compositionally biased region" description="Low complexity" evidence="12">
    <location>
        <begin position="393"/>
        <end position="403"/>
    </location>
</feature>
<evidence type="ECO:0000256" key="7">
    <source>
        <dbReference type="ARBA" id="ARBA00022833"/>
    </source>
</evidence>
<dbReference type="NCBIfam" id="NF005942">
    <property type="entry name" value="PRK07994.1"/>
    <property type="match status" value="1"/>
</dbReference>
<dbReference type="InterPro" id="IPR021029">
    <property type="entry name" value="DNA_pol_III_tau_dom-5"/>
</dbReference>
<dbReference type="Gene3D" id="3.40.50.300">
    <property type="entry name" value="P-loop containing nucleotide triphosphate hydrolases"/>
    <property type="match status" value="1"/>
</dbReference>
<gene>
    <name evidence="11 14" type="primary">dnaX</name>
    <name evidence="14" type="ORF">NC595_17985</name>
</gene>
<dbReference type="InterPro" id="IPR008921">
    <property type="entry name" value="DNA_pol3_clamp-load_cplx_C"/>
</dbReference>
<keyword evidence="2 11" id="KW-0808">Transferase</keyword>
<dbReference type="InterPro" id="IPR003593">
    <property type="entry name" value="AAA+_ATPase"/>
</dbReference>
<evidence type="ECO:0000256" key="4">
    <source>
        <dbReference type="ARBA" id="ARBA00022705"/>
    </source>
</evidence>
<dbReference type="CDD" id="cd00009">
    <property type="entry name" value="AAA"/>
    <property type="match status" value="1"/>
</dbReference>
<keyword evidence="6 11" id="KW-0547">Nucleotide-binding</keyword>
<evidence type="ECO:0000256" key="5">
    <source>
        <dbReference type="ARBA" id="ARBA00022723"/>
    </source>
</evidence>
<dbReference type="Pfam" id="PF12169">
    <property type="entry name" value="DNA_pol3_gamma3"/>
    <property type="match status" value="1"/>
</dbReference>
<evidence type="ECO:0000256" key="3">
    <source>
        <dbReference type="ARBA" id="ARBA00022695"/>
    </source>
</evidence>
<evidence type="ECO:0000256" key="1">
    <source>
        <dbReference type="ARBA" id="ARBA00006360"/>
    </source>
</evidence>
<comment type="similarity">
    <text evidence="1 11">Belongs to the DnaX/STICHEL family.</text>
</comment>
<dbReference type="NCBIfam" id="NF004046">
    <property type="entry name" value="PRK05563.1"/>
    <property type="match status" value="1"/>
</dbReference>
<keyword evidence="15" id="KW-1185">Reference proteome</keyword>
<dbReference type="InterPro" id="IPR001270">
    <property type="entry name" value="ClpA/B"/>
</dbReference>
<keyword evidence="9 11" id="KW-0239">DNA-directed DNA polymerase</keyword>
<comment type="subunit">
    <text evidence="11">DNA polymerase III contains a core (composed of alpha, epsilon and theta chains) that associates with a tau subunit. This core dimerizes to form the POLIII' complex. PolIII' associates with the gamma complex (composed of gamma, delta, delta', psi and chi chains) and with the beta chain to form the complete DNA polymerase III complex.</text>
</comment>
<reference evidence="14 15" key="1">
    <citation type="submission" date="2022-06" db="EMBL/GenBank/DDBJ databases">
        <title>Dyella sp. Sa strain:Sa Genome sequencing.</title>
        <authorList>
            <person name="Park S."/>
        </authorList>
    </citation>
    <scope>NUCLEOTIDE SEQUENCE [LARGE SCALE GENOMIC DNA]</scope>
    <source>
        <strain evidence="14 15">Sa</strain>
    </source>
</reference>
<comment type="caution">
    <text evidence="14">The sequence shown here is derived from an EMBL/GenBank/DDBJ whole genome shotgun (WGS) entry which is preliminary data.</text>
</comment>
<dbReference type="Gene3D" id="1.20.272.10">
    <property type="match status" value="1"/>
</dbReference>
<accession>A0ABT1FF05</accession>
<keyword evidence="3 11" id="KW-0548">Nucleotidyltransferase</keyword>
<dbReference type="GO" id="GO:0003887">
    <property type="term" value="F:DNA-directed DNA polymerase activity"/>
    <property type="evidence" value="ECO:0007669"/>
    <property type="project" value="UniProtKB-EC"/>
</dbReference>
<keyword evidence="7" id="KW-0862">Zinc</keyword>
<comment type="function">
    <text evidence="11">DNA polymerase III is a complex, multichain enzyme responsible for most of the replicative synthesis in bacteria. This DNA polymerase also exhibits 3' to 5' exonuclease activity.</text>
</comment>
<dbReference type="Gene3D" id="3.30.300.150">
    <property type="entry name" value="DNA polymerase III, tau subunit, domain V"/>
    <property type="match status" value="1"/>
</dbReference>
<dbReference type="Proteomes" id="UP001204615">
    <property type="component" value="Unassembled WGS sequence"/>
</dbReference>
<name>A0ABT1FF05_9GAMM</name>
<dbReference type="InterPro" id="IPR022754">
    <property type="entry name" value="DNA_pol_III_gamma-3"/>
</dbReference>
<dbReference type="NCBIfam" id="TIGR02397">
    <property type="entry name" value="dnaX_nterm"/>
    <property type="match status" value="1"/>
</dbReference>
<dbReference type="Pfam" id="PF12170">
    <property type="entry name" value="DNA_pol3_tau_5"/>
    <property type="match status" value="1"/>
</dbReference>
<evidence type="ECO:0000256" key="11">
    <source>
        <dbReference type="RuleBase" id="RU364063"/>
    </source>
</evidence>
<evidence type="ECO:0000313" key="15">
    <source>
        <dbReference type="Proteomes" id="UP001204615"/>
    </source>
</evidence>
<dbReference type="EMBL" id="JAMZEK010000004">
    <property type="protein sequence ID" value="MCP1375942.1"/>
    <property type="molecule type" value="Genomic_DNA"/>
</dbReference>
<evidence type="ECO:0000256" key="6">
    <source>
        <dbReference type="ARBA" id="ARBA00022741"/>
    </source>
</evidence>
<dbReference type="InterPro" id="IPR027417">
    <property type="entry name" value="P-loop_NTPase"/>
</dbReference>
<feature type="domain" description="AAA+ ATPase" evidence="13">
    <location>
        <begin position="37"/>
        <end position="178"/>
    </location>
</feature>
<evidence type="ECO:0000256" key="10">
    <source>
        <dbReference type="ARBA" id="ARBA00049244"/>
    </source>
</evidence>
<keyword evidence="5" id="KW-0479">Metal-binding</keyword>
<dbReference type="Pfam" id="PF13177">
    <property type="entry name" value="DNA_pol3_delta2"/>
    <property type="match status" value="1"/>
</dbReference>
<evidence type="ECO:0000256" key="8">
    <source>
        <dbReference type="ARBA" id="ARBA00022840"/>
    </source>
</evidence>
<keyword evidence="8 11" id="KW-0067">ATP-binding</keyword>
<dbReference type="CDD" id="cd18137">
    <property type="entry name" value="HLD_clamp_pol_III_gamma_tau"/>
    <property type="match status" value="1"/>
</dbReference>
<dbReference type="InterPro" id="IPR050238">
    <property type="entry name" value="DNA_Rep/Repair_Clamp_Loader"/>
</dbReference>
<comment type="catalytic activity">
    <reaction evidence="10 11">
        <text>DNA(n) + a 2'-deoxyribonucleoside 5'-triphosphate = DNA(n+1) + diphosphate</text>
        <dbReference type="Rhea" id="RHEA:22508"/>
        <dbReference type="Rhea" id="RHEA-COMP:17339"/>
        <dbReference type="Rhea" id="RHEA-COMP:17340"/>
        <dbReference type="ChEBI" id="CHEBI:33019"/>
        <dbReference type="ChEBI" id="CHEBI:61560"/>
        <dbReference type="ChEBI" id="CHEBI:173112"/>
        <dbReference type="EC" id="2.7.7.7"/>
    </reaction>
</comment>
<dbReference type="SMART" id="SM00382">
    <property type="entry name" value="AAA"/>
    <property type="match status" value="1"/>
</dbReference>
<sequence length="553" mass="59262">MSYQVLARKWRPRKFAELVGQEHVVRALTNALDTGRMHHAYLFTGTRGVGKTTIARIFAKSLNCERGESADPCGECSVCTAVDAGRFVDLLEIDAASNTGVDDVREVIENAQYAPSRGRFKVYLVDEVHMLSKPAFNALLKTLEEPPPHVKFLLATTDPQKLPVTVLSRCLKFNLKRLLPEQISGQMRHILAAENIAYEDAAIVELARGADGSLRDGLSLLDQAIAYGGGALKADDVRAMLGSVARGQVLGLLQALAAGQGEALMLECARIASYSPDFGGVLDDVAAVLHRIQLMQLVPGYQAEGDEGACEELAALAQQFAPEDVQLYYQIATTGRRDLPMAPDARTGFEMAVLRMLAFRPGEVGDAPATRSMPARAMPAAATVSSPGHPAPERASPSEVAAAPRPPAPAPSAPESRRAVPTDARGLPDWIALIDQAGLRGPLGQLAQNAALRDRDGQTLTLVLQEAHMHLAVEPMVGQMEERVSDALGERIRLRFVSDARAATQTPAARAAEARDAAHARAEQSIAEDPLVQALKRDFGARVVPQSIKPVSG</sequence>
<dbReference type="RefSeq" id="WP_253568726.1">
    <property type="nucleotide sequence ID" value="NZ_JAMZEK010000004.1"/>
</dbReference>
<dbReference type="Pfam" id="PF22608">
    <property type="entry name" value="DNAX_ATPase_lid"/>
    <property type="match status" value="1"/>
</dbReference>
<feature type="compositionally biased region" description="Low complexity" evidence="12">
    <location>
        <begin position="367"/>
        <end position="386"/>
    </location>
</feature>
<proteinExistence type="inferred from homology"/>